<dbReference type="SUPFAM" id="SSF51735">
    <property type="entry name" value="NAD(P)-binding Rossmann-fold domains"/>
    <property type="match status" value="1"/>
</dbReference>
<dbReference type="EMBL" id="UINC01181572">
    <property type="protein sequence ID" value="SVD91328.1"/>
    <property type="molecule type" value="Genomic_DNA"/>
</dbReference>
<dbReference type="InterPro" id="IPR036291">
    <property type="entry name" value="NAD(P)-bd_dom_sf"/>
</dbReference>
<dbReference type="Gene3D" id="3.90.25.10">
    <property type="entry name" value="UDP-galactose 4-epimerase, domain 1"/>
    <property type="match status" value="1"/>
</dbReference>
<reference evidence="2" key="1">
    <citation type="submission" date="2018-05" db="EMBL/GenBank/DDBJ databases">
        <authorList>
            <person name="Lanie J.A."/>
            <person name="Ng W.-L."/>
            <person name="Kazmierczak K.M."/>
            <person name="Andrzejewski T.M."/>
            <person name="Davidsen T.M."/>
            <person name="Wayne K.J."/>
            <person name="Tettelin H."/>
            <person name="Glass J.I."/>
            <person name="Rusch D."/>
            <person name="Podicherti R."/>
            <person name="Tsui H.-C.T."/>
            <person name="Winkler M.E."/>
        </authorList>
    </citation>
    <scope>NUCLEOTIDE SEQUENCE</scope>
</reference>
<name>A0A382Z9G7_9ZZZZ</name>
<gene>
    <name evidence="2" type="ORF">METZ01_LOCUS444182</name>
</gene>
<dbReference type="Pfam" id="PF01370">
    <property type="entry name" value="Epimerase"/>
    <property type="match status" value="1"/>
</dbReference>
<accession>A0A382Z9G7</accession>
<dbReference type="AlphaFoldDB" id="A0A382Z9G7"/>
<organism evidence="2">
    <name type="scientific">marine metagenome</name>
    <dbReference type="NCBI Taxonomy" id="408172"/>
    <lineage>
        <taxon>unclassified sequences</taxon>
        <taxon>metagenomes</taxon>
        <taxon>ecological metagenomes</taxon>
    </lineage>
</organism>
<evidence type="ECO:0000259" key="1">
    <source>
        <dbReference type="Pfam" id="PF01370"/>
    </source>
</evidence>
<sequence>SLNTPLKPMTPYAIAKVTLFEKLTTLLMKRNIEFAWCRLFYLYGEGEDERRLVPYIRSKLKSGLIAELSVGNQIRDFMDVEEAGQMIADIAKSNLQGAVNVCSEVPITIRQLAEKIADEYGRRDLLKFGARPNDIFDPQCVVGIR</sequence>
<feature type="non-terminal residue" evidence="2">
    <location>
        <position position="1"/>
    </location>
</feature>
<dbReference type="Gene3D" id="3.40.50.720">
    <property type="entry name" value="NAD(P)-binding Rossmann-like Domain"/>
    <property type="match status" value="1"/>
</dbReference>
<evidence type="ECO:0000313" key="2">
    <source>
        <dbReference type="EMBL" id="SVD91328.1"/>
    </source>
</evidence>
<dbReference type="InterPro" id="IPR001509">
    <property type="entry name" value="Epimerase_deHydtase"/>
</dbReference>
<feature type="domain" description="NAD-dependent epimerase/dehydratase" evidence="1">
    <location>
        <begin position="3"/>
        <end position="93"/>
    </location>
</feature>
<protein>
    <recommendedName>
        <fullName evidence="1">NAD-dependent epimerase/dehydratase domain-containing protein</fullName>
    </recommendedName>
</protein>
<proteinExistence type="predicted"/>